<dbReference type="Pfam" id="PF13338">
    <property type="entry name" value="AbiEi_4"/>
    <property type="match status" value="1"/>
</dbReference>
<proteinExistence type="predicted"/>
<feature type="region of interest" description="Disordered" evidence="1">
    <location>
        <begin position="288"/>
        <end position="333"/>
    </location>
</feature>
<accession>A0A1B1KJ11</accession>
<dbReference type="InterPro" id="IPR025159">
    <property type="entry name" value="AbiEi_N"/>
</dbReference>
<dbReference type="EMBL" id="CP009112">
    <property type="protein sequence ID" value="ANS32606.1"/>
    <property type="molecule type" value="Genomic_DNA"/>
</dbReference>
<gene>
    <name evidence="3" type="ORF">R1CP_40125</name>
</gene>
<feature type="domain" description="AbiEi antitoxin N-terminal" evidence="2">
    <location>
        <begin position="20"/>
        <end position="68"/>
    </location>
</feature>
<reference evidence="3 4" key="1">
    <citation type="submission" date="2014-07" db="EMBL/GenBank/DDBJ databases">
        <authorList>
            <person name="Zhang J.E."/>
            <person name="Yang H."/>
            <person name="Guo J."/>
            <person name="Deng Z."/>
            <person name="Luo H."/>
            <person name="Luo M."/>
            <person name="Zhao B."/>
        </authorList>
    </citation>
    <scope>NUCLEOTIDE SEQUENCE [LARGE SCALE GENOMIC DNA]</scope>
    <source>
        <strain evidence="3 4">1CP</strain>
        <plasmid evidence="4">Plasmid pr1cp1</plasmid>
    </source>
</reference>
<dbReference type="PATRIC" id="fig|37919.13.peg.8457"/>
<keyword evidence="3" id="KW-0614">Plasmid</keyword>
<dbReference type="Proteomes" id="UP000186108">
    <property type="component" value="Plasmid pR1CP1"/>
</dbReference>
<sequence>MNMNDTVYYRAMRSDSRAAQVVALAAEQGGVVTSRQARAVTSVSVQQLKRMVDSGVLERLHHGLYRLARMPDDPHLDKRVAWLSLDPDAVVWERLDQPVPTGVLSHRTAAALHGLGDLDADVVELTAIRRIRLSLPAVIVHRGVLSREDWQLVDGLPVTTPARTIADLAAAGTDAGHLASVVRDALTRGLVTVEEVVAVLAPHAFDYGHRALDGQGFLEVLIAQAGVPATTLAVADLVRKNTTATAPAAVGAPDVGQLDVAALMKAVTESPQARDALMRSLVAALGQSTATASGSEATDAEATAPAPQATEGTSTTGSDQPARSSRSAKTADR</sequence>
<evidence type="ECO:0000313" key="3">
    <source>
        <dbReference type="EMBL" id="ANS32606.1"/>
    </source>
</evidence>
<evidence type="ECO:0000259" key="2">
    <source>
        <dbReference type="Pfam" id="PF13338"/>
    </source>
</evidence>
<dbReference type="AlphaFoldDB" id="A0A1B1KJ11"/>
<organism evidence="3 4">
    <name type="scientific">Rhodococcus opacus</name>
    <name type="common">Nocardia opaca</name>
    <dbReference type="NCBI Taxonomy" id="37919"/>
    <lineage>
        <taxon>Bacteria</taxon>
        <taxon>Bacillati</taxon>
        <taxon>Actinomycetota</taxon>
        <taxon>Actinomycetes</taxon>
        <taxon>Mycobacteriales</taxon>
        <taxon>Nocardiaceae</taxon>
        <taxon>Rhodococcus</taxon>
    </lineage>
</organism>
<feature type="compositionally biased region" description="Polar residues" evidence="1">
    <location>
        <begin position="312"/>
        <end position="333"/>
    </location>
</feature>
<evidence type="ECO:0000313" key="4">
    <source>
        <dbReference type="Proteomes" id="UP000186108"/>
    </source>
</evidence>
<geneLocation type="plasmid" evidence="4">
    <name>pr1cp1</name>
</geneLocation>
<evidence type="ECO:0000256" key="1">
    <source>
        <dbReference type="SAM" id="MobiDB-lite"/>
    </source>
</evidence>
<protein>
    <recommendedName>
        <fullName evidence="2">AbiEi antitoxin N-terminal domain-containing protein</fullName>
    </recommendedName>
</protein>
<feature type="compositionally biased region" description="Low complexity" evidence="1">
    <location>
        <begin position="296"/>
        <end position="311"/>
    </location>
</feature>
<name>A0A1B1KJ11_RHOOP</name>